<dbReference type="OrthoDB" id="5682636at2"/>
<evidence type="ECO:0000313" key="2">
    <source>
        <dbReference type="EMBL" id="TCP18946.1"/>
    </source>
</evidence>
<dbReference type="SUPFAM" id="SSF102220">
    <property type="entry name" value="DNA polymerase III psi subunit"/>
    <property type="match status" value="1"/>
</dbReference>
<dbReference type="Proteomes" id="UP000295537">
    <property type="component" value="Unassembled WGS sequence"/>
</dbReference>
<dbReference type="AlphaFoldDB" id="A0A4V2SKB4"/>
<dbReference type="InterPro" id="IPR004615">
    <property type="entry name" value="DNA_pol_III_psi"/>
</dbReference>
<comment type="function">
    <text evidence="1">Part of the beta sliding clamp loading complex, which hydrolyzes ATP to load the beta clamp onto primed DNA to form the DNA replication pre-initiation complex. DNA polymerase III is a complex, multichain enzyme responsible for most of the replicative synthesis in bacteria. This DNA polymerase also exhibits 3' to 5' exonuclease activity.</text>
</comment>
<comment type="caution">
    <text evidence="2">The sequence shown here is derived from an EMBL/GenBank/DDBJ whole genome shotgun (WGS) entry which is preliminary data.</text>
</comment>
<dbReference type="GO" id="GO:0008408">
    <property type="term" value="F:3'-5' exonuclease activity"/>
    <property type="evidence" value="ECO:0007669"/>
    <property type="project" value="InterPro"/>
</dbReference>
<proteinExistence type="predicted"/>
<keyword evidence="1" id="KW-0808">Transferase</keyword>
<gene>
    <name evidence="2" type="ORF">EV693_101213</name>
</gene>
<reference evidence="2 3" key="1">
    <citation type="submission" date="2019-03" db="EMBL/GenBank/DDBJ databases">
        <title>Genomic Encyclopedia of Type Strains, Phase IV (KMG-IV): sequencing the most valuable type-strain genomes for metagenomic binning, comparative biology and taxonomic classification.</title>
        <authorList>
            <person name="Goeker M."/>
        </authorList>
    </citation>
    <scope>NUCLEOTIDE SEQUENCE [LARGE SCALE GENOMIC DNA]</scope>
    <source>
        <strain evidence="2 3">DSM 16380</strain>
    </source>
</reference>
<name>A0A4V2SKB4_9PAST</name>
<sequence>MNRRDLLLNEMNIPQWVLTKPHALQGEALIHLGHLIKLVVVCDENHQHSQLFQDILYTLGLDKYSYQWVNVEQSLRISLSHRQSQPIFWLIQSSEQAVTWEEKFVKDRLIKEKQVIIWKNERWVELHQSDKKRQFWQQIEPFCQHFKEKMLIEGRMPEEKYD</sequence>
<dbReference type="GO" id="GO:0006260">
    <property type="term" value="P:DNA replication"/>
    <property type="evidence" value="ECO:0007669"/>
    <property type="project" value="UniProtKB-KW"/>
</dbReference>
<evidence type="ECO:0000313" key="3">
    <source>
        <dbReference type="Proteomes" id="UP000295537"/>
    </source>
</evidence>
<keyword evidence="1" id="KW-0235">DNA replication</keyword>
<evidence type="ECO:0000256" key="1">
    <source>
        <dbReference type="PIRNR" id="PIRNR029225"/>
    </source>
</evidence>
<protein>
    <recommendedName>
        <fullName evidence="1">DNA polymerase III subunit psi</fullName>
    </recommendedName>
</protein>
<organism evidence="2 3">
    <name type="scientific">Nicoletella semolina</name>
    <dbReference type="NCBI Taxonomy" id="271160"/>
    <lineage>
        <taxon>Bacteria</taxon>
        <taxon>Pseudomonadati</taxon>
        <taxon>Pseudomonadota</taxon>
        <taxon>Gammaproteobacteria</taxon>
        <taxon>Pasteurellales</taxon>
        <taxon>Pasteurellaceae</taxon>
        <taxon>Nicoletella</taxon>
    </lineage>
</organism>
<dbReference type="EMBL" id="SLXJ01000001">
    <property type="protein sequence ID" value="TCP18946.1"/>
    <property type="molecule type" value="Genomic_DNA"/>
</dbReference>
<accession>A0A4V2SKB4</accession>
<keyword evidence="1" id="KW-0239">DNA-directed DNA polymerase</keyword>
<dbReference type="InterPro" id="IPR036654">
    <property type="entry name" value="DNA_pol_III_psi_sf"/>
</dbReference>
<dbReference type="Pfam" id="PF03603">
    <property type="entry name" value="DNA_III_psi"/>
    <property type="match status" value="1"/>
</dbReference>
<dbReference type="Gene3D" id="3.40.50.10220">
    <property type="entry name" value="DNA polymerase III, psi subunit"/>
    <property type="match status" value="1"/>
</dbReference>
<dbReference type="GO" id="GO:0003887">
    <property type="term" value="F:DNA-directed DNA polymerase activity"/>
    <property type="evidence" value="ECO:0007669"/>
    <property type="project" value="UniProtKB-KW"/>
</dbReference>
<dbReference type="PIRSF" id="PIRSF029225">
    <property type="entry name" value="DNA_pol_III_psi"/>
    <property type="match status" value="1"/>
</dbReference>
<dbReference type="RefSeq" id="WP_132500543.1">
    <property type="nucleotide sequence ID" value="NZ_LVXA01000001.1"/>
</dbReference>
<keyword evidence="3" id="KW-1185">Reference proteome</keyword>
<keyword evidence="1" id="KW-0548">Nucleotidyltransferase</keyword>